<reference evidence="2" key="1">
    <citation type="submission" date="2020-10" db="EMBL/GenBank/DDBJ databases">
        <authorList>
            <person name="Gilroy R."/>
        </authorList>
    </citation>
    <scope>NUCLEOTIDE SEQUENCE</scope>
    <source>
        <strain evidence="2">ChiHjej13B12-12457</strain>
    </source>
</reference>
<organism evidence="2 3">
    <name type="scientific">Candidatus Coprenecus avistercoris</name>
    <dbReference type="NCBI Taxonomy" id="2840730"/>
    <lineage>
        <taxon>Bacteria</taxon>
        <taxon>Pseudomonadati</taxon>
        <taxon>Bacteroidota</taxon>
        <taxon>Bacteroidia</taxon>
        <taxon>Bacteroidales</taxon>
        <taxon>Rikenellaceae</taxon>
        <taxon>Rikenellaceae incertae sedis</taxon>
        <taxon>Candidatus Coprenecus</taxon>
    </lineage>
</organism>
<reference evidence="2" key="2">
    <citation type="journal article" date="2021" name="PeerJ">
        <title>Extensive microbial diversity within the chicken gut microbiome revealed by metagenomics and culture.</title>
        <authorList>
            <person name="Gilroy R."/>
            <person name="Ravi A."/>
            <person name="Getino M."/>
            <person name="Pursley I."/>
            <person name="Horton D.L."/>
            <person name="Alikhan N.F."/>
            <person name="Baker D."/>
            <person name="Gharbi K."/>
            <person name="Hall N."/>
            <person name="Watson M."/>
            <person name="Adriaenssens E.M."/>
            <person name="Foster-Nyarko E."/>
            <person name="Jarju S."/>
            <person name="Secka A."/>
            <person name="Antonio M."/>
            <person name="Oren A."/>
            <person name="Chaudhuri R.R."/>
            <person name="La Ragione R."/>
            <person name="Hildebrand F."/>
            <person name="Pallen M.J."/>
        </authorList>
    </citation>
    <scope>NUCLEOTIDE SEQUENCE</scope>
    <source>
        <strain evidence="2">ChiHjej13B12-12457</strain>
    </source>
</reference>
<protein>
    <submittedName>
        <fullName evidence="2">6-bladed beta-propeller</fullName>
    </submittedName>
</protein>
<accession>A0A9D1E1T1</accession>
<feature type="signal peptide" evidence="1">
    <location>
        <begin position="1"/>
        <end position="18"/>
    </location>
</feature>
<name>A0A9D1E1T1_9BACT</name>
<dbReference type="EMBL" id="DVHI01000061">
    <property type="protein sequence ID" value="HIR62854.1"/>
    <property type="molecule type" value="Genomic_DNA"/>
</dbReference>
<dbReference type="Pfam" id="PF17170">
    <property type="entry name" value="DUF5128"/>
    <property type="match status" value="1"/>
</dbReference>
<keyword evidence="1" id="KW-0732">Signal</keyword>
<evidence type="ECO:0000313" key="2">
    <source>
        <dbReference type="EMBL" id="HIR62854.1"/>
    </source>
</evidence>
<evidence type="ECO:0000256" key="1">
    <source>
        <dbReference type="SAM" id="SignalP"/>
    </source>
</evidence>
<feature type="chain" id="PRO_5038985178" evidence="1">
    <location>
        <begin position="19"/>
        <end position="365"/>
    </location>
</feature>
<sequence>MRTITHLICICTSALLLAASCSPKVDSDGIRVIDADLTGKEITDISLTDLDKTVLEFSEESIIGGIKDLVCTDDGGYIIASGTAGNYRLMQFDRDGRYIRDISHQGRGPGEYLNITSIFLLGDTLNVGSFQGFNHSLQRYIISPDGYSVIPGTESGDIKYGIIYMTAVSDLPGRYIVKHIWNGTPGFSTPLYGIYDREWNVVDTSEVKFPAGGYSTAFPFSHVDRSIYMAFIGSDTIYRADVDRITPAIIYDFGQSDLPADIKYNFANRFEYNRSHPDDSTHLFHNCSLISENKIYACMSTASSVLIMVNDLRSGKSKFYRILGEDGEPAGLYYMFNAPDGRSYGIFMPSGEDGQNPAVYDISRL</sequence>
<evidence type="ECO:0000313" key="3">
    <source>
        <dbReference type="Proteomes" id="UP000886744"/>
    </source>
</evidence>
<dbReference type="Proteomes" id="UP000886744">
    <property type="component" value="Unassembled WGS sequence"/>
</dbReference>
<dbReference type="AlphaFoldDB" id="A0A9D1E1T1"/>
<dbReference type="PROSITE" id="PS51257">
    <property type="entry name" value="PROKAR_LIPOPROTEIN"/>
    <property type="match status" value="1"/>
</dbReference>
<gene>
    <name evidence="2" type="ORF">IAC94_04965</name>
</gene>
<comment type="caution">
    <text evidence="2">The sequence shown here is derived from an EMBL/GenBank/DDBJ whole genome shotgun (WGS) entry which is preliminary data.</text>
</comment>
<dbReference type="SUPFAM" id="SSF63825">
    <property type="entry name" value="YWTD domain"/>
    <property type="match status" value="1"/>
</dbReference>
<proteinExistence type="predicted"/>